<name>A0A240ECU0_9GAMM</name>
<organism evidence="2 3">
    <name type="scientific">Acinetobacter puyangensis</name>
    <dbReference type="NCBI Taxonomy" id="1096779"/>
    <lineage>
        <taxon>Bacteria</taxon>
        <taxon>Pseudomonadati</taxon>
        <taxon>Pseudomonadota</taxon>
        <taxon>Gammaproteobacteria</taxon>
        <taxon>Moraxellales</taxon>
        <taxon>Moraxellaceae</taxon>
        <taxon>Acinetobacter</taxon>
    </lineage>
</organism>
<dbReference type="GO" id="GO:0003677">
    <property type="term" value="F:DNA binding"/>
    <property type="evidence" value="ECO:0007669"/>
    <property type="project" value="InterPro"/>
</dbReference>
<dbReference type="PROSITE" id="PS50943">
    <property type="entry name" value="HTH_CROC1"/>
    <property type="match status" value="1"/>
</dbReference>
<evidence type="ECO:0000313" key="3">
    <source>
        <dbReference type="Proteomes" id="UP000219042"/>
    </source>
</evidence>
<dbReference type="Proteomes" id="UP000219042">
    <property type="component" value="Unassembled WGS sequence"/>
</dbReference>
<keyword evidence="3" id="KW-1185">Reference proteome</keyword>
<dbReference type="SMART" id="SM00530">
    <property type="entry name" value="HTH_XRE"/>
    <property type="match status" value="1"/>
</dbReference>
<dbReference type="OrthoDB" id="9803379at2"/>
<evidence type="ECO:0000259" key="1">
    <source>
        <dbReference type="PROSITE" id="PS50943"/>
    </source>
</evidence>
<dbReference type="RefSeq" id="WP_097080253.1">
    <property type="nucleotide sequence ID" value="NZ_BAABHT010000026.1"/>
</dbReference>
<dbReference type="CDD" id="cd00093">
    <property type="entry name" value="HTH_XRE"/>
    <property type="match status" value="1"/>
</dbReference>
<dbReference type="Pfam" id="PF01381">
    <property type="entry name" value="HTH_3"/>
    <property type="match status" value="1"/>
</dbReference>
<gene>
    <name evidence="2" type="ORF">SAMN05421731_11283</name>
</gene>
<dbReference type="SUPFAM" id="SSF47413">
    <property type="entry name" value="lambda repressor-like DNA-binding domains"/>
    <property type="match status" value="1"/>
</dbReference>
<reference evidence="3" key="1">
    <citation type="submission" date="2016-09" db="EMBL/GenBank/DDBJ databases">
        <authorList>
            <person name="Varghese N."/>
            <person name="Submissions S."/>
        </authorList>
    </citation>
    <scope>NUCLEOTIDE SEQUENCE [LARGE SCALE GENOMIC DNA]</scope>
    <source>
        <strain evidence="3">ANC 4466</strain>
    </source>
</reference>
<dbReference type="Gene3D" id="1.10.260.40">
    <property type="entry name" value="lambda repressor-like DNA-binding domains"/>
    <property type="match status" value="1"/>
</dbReference>
<feature type="domain" description="HTH cro/C1-type" evidence="1">
    <location>
        <begin position="20"/>
        <end position="74"/>
    </location>
</feature>
<evidence type="ECO:0000313" key="2">
    <source>
        <dbReference type="EMBL" id="SNX46514.1"/>
    </source>
</evidence>
<protein>
    <submittedName>
        <fullName evidence="2">Helix-turn-helix domain-containing protein</fullName>
    </submittedName>
</protein>
<sequence>MSNLKLSVHAPQHVWLRQLLIQRRLELGLSQRSLAMRLGVIYSFIGKVETGDRRLDLFELISYCNALELDPIDILKQIQKNFYTIL</sequence>
<accession>A0A240ECU0</accession>
<dbReference type="InterPro" id="IPR010982">
    <property type="entry name" value="Lambda_DNA-bd_dom_sf"/>
</dbReference>
<dbReference type="AlphaFoldDB" id="A0A240ECU0"/>
<dbReference type="EMBL" id="OANT01000012">
    <property type="protein sequence ID" value="SNX46514.1"/>
    <property type="molecule type" value="Genomic_DNA"/>
</dbReference>
<proteinExistence type="predicted"/>
<dbReference type="InterPro" id="IPR001387">
    <property type="entry name" value="Cro/C1-type_HTH"/>
</dbReference>